<dbReference type="Gene3D" id="2.60.40.10">
    <property type="entry name" value="Immunoglobulins"/>
    <property type="match status" value="1"/>
</dbReference>
<organism evidence="1 2">
    <name type="scientific">Eubacterium ventriosum ATCC 27560</name>
    <dbReference type="NCBI Taxonomy" id="411463"/>
    <lineage>
        <taxon>Bacteria</taxon>
        <taxon>Bacillati</taxon>
        <taxon>Bacillota</taxon>
        <taxon>Clostridia</taxon>
        <taxon>Eubacteriales</taxon>
        <taxon>Eubacteriaceae</taxon>
        <taxon>Eubacterium</taxon>
    </lineage>
</organism>
<evidence type="ECO:0000313" key="1">
    <source>
        <dbReference type="EMBL" id="EDM50905.1"/>
    </source>
</evidence>
<dbReference type="HOGENOM" id="CLU_1270714_0_0_9"/>
<accession>A5Z7J8</accession>
<dbReference type="EMBL" id="AAVL02000035">
    <property type="protein sequence ID" value="EDM50905.1"/>
    <property type="molecule type" value="Genomic_DNA"/>
</dbReference>
<proteinExistence type="predicted"/>
<gene>
    <name evidence="1" type="ORF">EUBVEN_01685</name>
</gene>
<reference evidence="1 2" key="1">
    <citation type="submission" date="2007-03" db="EMBL/GenBank/DDBJ databases">
        <authorList>
            <person name="Fulton L."/>
            <person name="Clifton S."/>
            <person name="Fulton B."/>
            <person name="Xu J."/>
            <person name="Minx P."/>
            <person name="Pepin K.H."/>
            <person name="Johnson M."/>
            <person name="Thiruvilangam P."/>
            <person name="Bhonagiri V."/>
            <person name="Nash W.E."/>
            <person name="Mardis E.R."/>
            <person name="Wilson R.K."/>
        </authorList>
    </citation>
    <scope>NUCLEOTIDE SEQUENCE [LARGE SCALE GENOMIC DNA]</scope>
    <source>
        <strain evidence="1 2">ATCC 27560</strain>
    </source>
</reference>
<dbReference type="InterPro" id="IPR013783">
    <property type="entry name" value="Ig-like_fold"/>
</dbReference>
<dbReference type="InterPro" id="IPR008964">
    <property type="entry name" value="Invasin/intimin_cell_adhesion"/>
</dbReference>
<dbReference type="SUPFAM" id="SSF49373">
    <property type="entry name" value="Invasin/intimin cell-adhesion fragments"/>
    <property type="match status" value="1"/>
</dbReference>
<name>A5Z7J8_9FIRM</name>
<protein>
    <submittedName>
        <fullName evidence="1">Fibronectin type III domain protein</fullName>
    </submittedName>
</protein>
<reference evidence="1 2" key="2">
    <citation type="submission" date="2007-04" db="EMBL/GenBank/DDBJ databases">
        <title>Draft genome sequence of Eubacterium ventriosum (ATCC 27560).</title>
        <authorList>
            <person name="Sudarsanam P."/>
            <person name="Ley R."/>
            <person name="Guruge J."/>
            <person name="Turnbaugh P.J."/>
            <person name="Mahowald M."/>
            <person name="Liep D."/>
            <person name="Gordon J."/>
        </authorList>
    </citation>
    <scope>NUCLEOTIDE SEQUENCE [LARGE SCALE GENOMIC DNA]</scope>
    <source>
        <strain evidence="1 2">ATCC 27560</strain>
    </source>
</reference>
<dbReference type="Proteomes" id="UP000006000">
    <property type="component" value="Unassembled WGS sequence"/>
</dbReference>
<sequence length="217" mass="24661">MNHLKKEGKTMNQRKKCLCIISLLLMGLLFDIHIEATKVKAENMTQQVSAPKGFQGASTNGKIKLKWKKNSDASGYILYRNEKKLKTLKSKNTSYVDKKVKINKKYKYQILSYKKTETQTAKSAKSYKVTVVATDKKSKKLNAARFVNIKSNYKIGWGETLKLKPVAKYSKKIKGKYKKGKKVYSKKIKWKSSNPQLVKVNKNGKITATSERVIGTG</sequence>
<dbReference type="STRING" id="411463.EUBVEN_01685"/>
<evidence type="ECO:0000313" key="2">
    <source>
        <dbReference type="Proteomes" id="UP000006000"/>
    </source>
</evidence>
<dbReference type="AlphaFoldDB" id="A5Z7J8"/>
<dbReference type="Gene3D" id="2.60.40.1080">
    <property type="match status" value="1"/>
</dbReference>
<comment type="caution">
    <text evidence="1">The sequence shown here is derived from an EMBL/GenBank/DDBJ whole genome shotgun (WGS) entry which is preliminary data.</text>
</comment>